<feature type="compositionally biased region" description="Basic and acidic residues" evidence="1">
    <location>
        <begin position="56"/>
        <end position="67"/>
    </location>
</feature>
<feature type="region of interest" description="Disordered" evidence="1">
    <location>
        <begin position="180"/>
        <end position="203"/>
    </location>
</feature>
<name>A0AAW0B745_9AGAR</name>
<proteinExistence type="predicted"/>
<dbReference type="Proteomes" id="UP001383192">
    <property type="component" value="Unassembled WGS sequence"/>
</dbReference>
<reference evidence="2 3" key="1">
    <citation type="submission" date="2024-01" db="EMBL/GenBank/DDBJ databases">
        <title>A draft genome for a cacao thread blight-causing isolate of Paramarasmius palmivorus.</title>
        <authorList>
            <person name="Baruah I.K."/>
            <person name="Bukari Y."/>
            <person name="Amoako-Attah I."/>
            <person name="Meinhardt L.W."/>
            <person name="Bailey B.A."/>
            <person name="Cohen S.P."/>
        </authorList>
    </citation>
    <scope>NUCLEOTIDE SEQUENCE [LARGE SCALE GENOMIC DNA]</scope>
    <source>
        <strain evidence="2 3">GH-12</strain>
    </source>
</reference>
<evidence type="ECO:0000256" key="1">
    <source>
        <dbReference type="SAM" id="MobiDB-lite"/>
    </source>
</evidence>
<sequence>MSTIPSKRPSDFANLSTPKRAKEISKTAESYGSSPPSERSSDNVEEDTHPSATSSTRREDSSIKGDSELSLSEIISSLTAFAANKETHLIRASQRIQTLEIEKTKIKEEKDRVSASLSEEETQCRRLSNKVKTVEAERDELSRDLGDVKRGKDKLDIEVCKLRKENTKLMQRWDEEVKRLKSELDKAQASPATESAGGEAESITLEQFRSRYSMVRNIEADGKIIRAGDR</sequence>
<dbReference type="AlphaFoldDB" id="A0AAW0B745"/>
<comment type="caution">
    <text evidence="2">The sequence shown here is derived from an EMBL/GenBank/DDBJ whole genome shotgun (WGS) entry which is preliminary data.</text>
</comment>
<keyword evidence="3" id="KW-1185">Reference proteome</keyword>
<feature type="region of interest" description="Disordered" evidence="1">
    <location>
        <begin position="1"/>
        <end position="68"/>
    </location>
</feature>
<accession>A0AAW0B745</accession>
<evidence type="ECO:0000313" key="2">
    <source>
        <dbReference type="EMBL" id="KAK7021136.1"/>
    </source>
</evidence>
<organism evidence="2 3">
    <name type="scientific">Paramarasmius palmivorus</name>
    <dbReference type="NCBI Taxonomy" id="297713"/>
    <lineage>
        <taxon>Eukaryota</taxon>
        <taxon>Fungi</taxon>
        <taxon>Dikarya</taxon>
        <taxon>Basidiomycota</taxon>
        <taxon>Agaricomycotina</taxon>
        <taxon>Agaricomycetes</taxon>
        <taxon>Agaricomycetidae</taxon>
        <taxon>Agaricales</taxon>
        <taxon>Marasmiineae</taxon>
        <taxon>Marasmiaceae</taxon>
        <taxon>Paramarasmius</taxon>
    </lineage>
</organism>
<feature type="compositionally biased region" description="Basic and acidic residues" evidence="1">
    <location>
        <begin position="39"/>
        <end position="49"/>
    </location>
</feature>
<protein>
    <submittedName>
        <fullName evidence="2">Uncharacterized protein</fullName>
    </submittedName>
</protein>
<dbReference type="SUPFAM" id="SSF90257">
    <property type="entry name" value="Myosin rod fragments"/>
    <property type="match status" value="1"/>
</dbReference>
<dbReference type="EMBL" id="JAYKXP010000174">
    <property type="protein sequence ID" value="KAK7021136.1"/>
    <property type="molecule type" value="Genomic_DNA"/>
</dbReference>
<evidence type="ECO:0000313" key="3">
    <source>
        <dbReference type="Proteomes" id="UP001383192"/>
    </source>
</evidence>
<gene>
    <name evidence="2" type="ORF">VNI00_017497</name>
</gene>
<feature type="compositionally biased region" description="Low complexity" evidence="1">
    <location>
        <begin position="29"/>
        <end position="38"/>
    </location>
</feature>